<protein>
    <submittedName>
        <fullName evidence="2">Uncharacterized protein</fullName>
    </submittedName>
</protein>
<comment type="caution">
    <text evidence="2">The sequence shown here is derived from an EMBL/GenBank/DDBJ whole genome shotgun (WGS) entry which is preliminary data.</text>
</comment>
<feature type="compositionally biased region" description="Low complexity" evidence="1">
    <location>
        <begin position="1"/>
        <end position="25"/>
    </location>
</feature>
<sequence>MKGYVTRPTPTLPGLPAAAAARAGRYGSEEESGHESRQLSDTVNLFGLGIEAVYRSVHAPPRQLRDGGRCGPRGRCWHRCHRGTEAHLSA</sequence>
<proteinExistence type="predicted"/>
<organism evidence="2 3">
    <name type="scientific">Mesorhizobium ventifaucium</name>
    <dbReference type="NCBI Taxonomy" id="666020"/>
    <lineage>
        <taxon>Bacteria</taxon>
        <taxon>Pseudomonadati</taxon>
        <taxon>Pseudomonadota</taxon>
        <taxon>Alphaproteobacteria</taxon>
        <taxon>Hyphomicrobiales</taxon>
        <taxon>Phyllobacteriaceae</taxon>
        <taxon>Mesorhizobium</taxon>
    </lineage>
</organism>
<evidence type="ECO:0000313" key="2">
    <source>
        <dbReference type="EMBL" id="CAH2394135.1"/>
    </source>
</evidence>
<evidence type="ECO:0000313" key="3">
    <source>
        <dbReference type="Proteomes" id="UP001152604"/>
    </source>
</evidence>
<evidence type="ECO:0000256" key="1">
    <source>
        <dbReference type="SAM" id="MobiDB-lite"/>
    </source>
</evidence>
<gene>
    <name evidence="2" type="ORF">MES4922_10048</name>
</gene>
<accession>A0ABN8J9J4</accession>
<name>A0ABN8J9J4_9HYPH</name>
<reference evidence="2" key="1">
    <citation type="submission" date="2022-03" db="EMBL/GenBank/DDBJ databases">
        <authorList>
            <person name="Brunel B."/>
        </authorList>
    </citation>
    <scope>NUCLEOTIDE SEQUENCE</scope>
    <source>
        <strain evidence="2">STM4922sample</strain>
    </source>
</reference>
<dbReference type="Proteomes" id="UP001152604">
    <property type="component" value="Unassembled WGS sequence"/>
</dbReference>
<dbReference type="EMBL" id="CAKXZS010000001">
    <property type="protein sequence ID" value="CAH2394135.1"/>
    <property type="molecule type" value="Genomic_DNA"/>
</dbReference>
<feature type="compositionally biased region" description="Basic and acidic residues" evidence="1">
    <location>
        <begin position="27"/>
        <end position="38"/>
    </location>
</feature>
<keyword evidence="3" id="KW-1185">Reference proteome</keyword>
<feature type="region of interest" description="Disordered" evidence="1">
    <location>
        <begin position="1"/>
        <end position="40"/>
    </location>
</feature>